<keyword evidence="3" id="KW-1185">Reference proteome</keyword>
<dbReference type="GO" id="GO:0006355">
    <property type="term" value="P:regulation of DNA-templated transcription"/>
    <property type="evidence" value="ECO:0007669"/>
    <property type="project" value="InterPro"/>
</dbReference>
<dbReference type="PANTHER" id="PTHR13464:SF0">
    <property type="entry name" value="SAP30-BINDING PROTEIN"/>
    <property type="match status" value="1"/>
</dbReference>
<accession>A0A6H5HFW1</accession>
<evidence type="ECO:0000313" key="3">
    <source>
        <dbReference type="Proteomes" id="UP000479000"/>
    </source>
</evidence>
<dbReference type="OrthoDB" id="1714508at2759"/>
<dbReference type="Pfam" id="PF07818">
    <property type="entry name" value="HCNGP"/>
    <property type="match status" value="1"/>
</dbReference>
<sequence>MAALASLTEMYTDSEGEDTAPGPLPTETSAPRRPTVTDSSESPASDLDESSPSSAKRPLMTSSLLSRSITATQVSNRSSTLVSYLNDTVISDDEGERDAVTQPEPMEEVTPEHESPKSPSAEDKPSSTNTMSTIELPPEPTGKCSNEMQQKITALTDKMKLKGHDMNQIIQERKAFRNPSIYEKLIQFCGINEFGTNYEPQIYDPFKWNKSSYYDELAKIQKLEVDKREKDRKEKTKVEVIVGTAKKATNGASALAAAEEERKRKSKWDQVGHHMSSGGSHLSGGHLSSGAPMRAPVPAVGLATLTSSSTGTKTHRQDQERPKTHTDTEDSRSTQTLLKGIEFNYLFFFVADDFIEFVRGNQDKNISNGLRAPLDKRQQSCTFVSLRVFFRSSSDDSALSRRDAGSICYAGDDKGYHVLGVQDLRHYLSNRYGSRFKELKDKLDRHPYWKYVPLVTVGRNQRFLSKHLSNDDILRCPIVLFYPDSSQFDFKSGAVQDAAAMLQPTNVSIVERPSSYRH</sequence>
<feature type="compositionally biased region" description="Basic and acidic residues" evidence="1">
    <location>
        <begin position="259"/>
        <end position="272"/>
    </location>
</feature>
<dbReference type="InterPro" id="IPR012479">
    <property type="entry name" value="SAP30BP"/>
</dbReference>
<feature type="compositionally biased region" description="Polar residues" evidence="1">
    <location>
        <begin position="50"/>
        <end position="89"/>
    </location>
</feature>
<dbReference type="Proteomes" id="UP000479000">
    <property type="component" value="Unassembled WGS sequence"/>
</dbReference>
<feature type="compositionally biased region" description="Low complexity" evidence="1">
    <location>
        <begin position="273"/>
        <end position="290"/>
    </location>
</feature>
<feature type="compositionally biased region" description="Basic and acidic residues" evidence="1">
    <location>
        <begin position="110"/>
        <end position="125"/>
    </location>
</feature>
<organism evidence="2 3">
    <name type="scientific">Nesidiocoris tenuis</name>
    <dbReference type="NCBI Taxonomy" id="355587"/>
    <lineage>
        <taxon>Eukaryota</taxon>
        <taxon>Metazoa</taxon>
        <taxon>Ecdysozoa</taxon>
        <taxon>Arthropoda</taxon>
        <taxon>Hexapoda</taxon>
        <taxon>Insecta</taxon>
        <taxon>Pterygota</taxon>
        <taxon>Neoptera</taxon>
        <taxon>Paraneoptera</taxon>
        <taxon>Hemiptera</taxon>
        <taxon>Heteroptera</taxon>
        <taxon>Panheteroptera</taxon>
        <taxon>Cimicomorpha</taxon>
        <taxon>Miridae</taxon>
        <taxon>Dicyphina</taxon>
        <taxon>Nesidiocoris</taxon>
    </lineage>
</organism>
<dbReference type="GO" id="GO:0005634">
    <property type="term" value="C:nucleus"/>
    <property type="evidence" value="ECO:0007669"/>
    <property type="project" value="TreeGrafter"/>
</dbReference>
<gene>
    <name evidence="2" type="ORF">NTEN_LOCUS20030</name>
</gene>
<feature type="region of interest" description="Disordered" evidence="1">
    <location>
        <begin position="1"/>
        <end position="145"/>
    </location>
</feature>
<dbReference type="AlphaFoldDB" id="A0A6H5HFW1"/>
<proteinExistence type="predicted"/>
<dbReference type="EMBL" id="CADCXU010029361">
    <property type="protein sequence ID" value="CAB0015690.1"/>
    <property type="molecule type" value="Genomic_DNA"/>
</dbReference>
<name>A0A6H5HFW1_9HEMI</name>
<feature type="compositionally biased region" description="Basic and acidic residues" evidence="1">
    <location>
        <begin position="315"/>
        <end position="332"/>
    </location>
</feature>
<evidence type="ECO:0000256" key="1">
    <source>
        <dbReference type="SAM" id="MobiDB-lite"/>
    </source>
</evidence>
<protein>
    <recommendedName>
        <fullName evidence="4">SAP30-binding protein</fullName>
    </recommendedName>
</protein>
<dbReference type="PANTHER" id="PTHR13464">
    <property type="entry name" value="TRANSCRIPTIONAL REGULATOR PROTEIN HCNGP"/>
    <property type="match status" value="1"/>
</dbReference>
<evidence type="ECO:0008006" key="4">
    <source>
        <dbReference type="Google" id="ProtNLM"/>
    </source>
</evidence>
<evidence type="ECO:0000313" key="2">
    <source>
        <dbReference type="EMBL" id="CAB0015690.1"/>
    </source>
</evidence>
<reference evidence="2 3" key="1">
    <citation type="submission" date="2020-02" db="EMBL/GenBank/DDBJ databases">
        <authorList>
            <person name="Ferguson B K."/>
        </authorList>
    </citation>
    <scope>NUCLEOTIDE SEQUENCE [LARGE SCALE GENOMIC DNA]</scope>
</reference>
<feature type="region of interest" description="Disordered" evidence="1">
    <location>
        <begin position="251"/>
        <end position="333"/>
    </location>
</feature>